<keyword evidence="3" id="KW-1185">Reference proteome</keyword>
<dbReference type="SFLD" id="SFLDS00003">
    <property type="entry name" value="Haloacid_Dehalogenase"/>
    <property type="match status" value="1"/>
</dbReference>
<dbReference type="NCBIfam" id="TIGR02254">
    <property type="entry name" value="YjjG_YfnB"/>
    <property type="match status" value="1"/>
</dbReference>
<keyword evidence="2" id="KW-0378">Hydrolase</keyword>
<dbReference type="InterPro" id="IPR036412">
    <property type="entry name" value="HAD-like_sf"/>
</dbReference>
<dbReference type="Pfam" id="PF00702">
    <property type="entry name" value="Hydrolase"/>
    <property type="match status" value="1"/>
</dbReference>
<dbReference type="Gene3D" id="3.40.50.1000">
    <property type="entry name" value="HAD superfamily/HAD-like"/>
    <property type="match status" value="1"/>
</dbReference>
<dbReference type="PANTHER" id="PTHR47478:SF1">
    <property type="entry name" value="PYRIMIDINE 5'-NUCLEOTIDASE YJJG"/>
    <property type="match status" value="1"/>
</dbReference>
<dbReference type="KEGG" id="salg:BS332_05400"/>
<reference evidence="1" key="2">
    <citation type="submission" date="2021-05" db="EMBL/GenBank/DDBJ databases">
        <title>Molecular characterization for Shewanella algae harboring chromosomal blaOXA-55-like strains isolated from clinical and environment sample.</title>
        <authorList>
            <person name="Ohama Y."/>
            <person name="Aoki K."/>
            <person name="Harada S."/>
            <person name="Moriya K."/>
            <person name="Ishii Y."/>
            <person name="Tateda K."/>
        </authorList>
    </citation>
    <scope>NUCLEOTIDE SEQUENCE</scope>
    <source>
        <strain evidence="1">TUM17379</strain>
    </source>
</reference>
<dbReference type="InterPro" id="IPR011951">
    <property type="entry name" value="HAD-SF_hydro_IA_YjjG/PynA"/>
</dbReference>
<dbReference type="Proteomes" id="UP000254069">
    <property type="component" value="Unassembled WGS sequence"/>
</dbReference>
<dbReference type="Proteomes" id="UP000825078">
    <property type="component" value="Chromosome"/>
</dbReference>
<dbReference type="NCBIfam" id="TIGR01509">
    <property type="entry name" value="HAD-SF-IA-v3"/>
    <property type="match status" value="1"/>
</dbReference>
<dbReference type="NCBIfam" id="TIGR01549">
    <property type="entry name" value="HAD-SF-IA-v1"/>
    <property type="match status" value="1"/>
</dbReference>
<dbReference type="GO" id="GO:0008253">
    <property type="term" value="F:5'-nucleotidase activity"/>
    <property type="evidence" value="ECO:0007669"/>
    <property type="project" value="UniProtKB-EC"/>
</dbReference>
<name>A0A379ZVJ5_9GAMM</name>
<protein>
    <submittedName>
        <fullName evidence="2">Pyrimidine 5'-nucleotidase YjjG</fullName>
        <ecNumber evidence="2">3.1.3.5</ecNumber>
    </submittedName>
    <submittedName>
        <fullName evidence="1">dUMP phosphatase</fullName>
    </submittedName>
</protein>
<evidence type="ECO:0000313" key="3">
    <source>
        <dbReference type="Proteomes" id="UP000254069"/>
    </source>
</evidence>
<dbReference type="NCBIfam" id="NF006976">
    <property type="entry name" value="PRK09449.1"/>
    <property type="match status" value="1"/>
</dbReference>
<dbReference type="Gene3D" id="1.10.150.240">
    <property type="entry name" value="Putative phosphatase, domain 2"/>
    <property type="match status" value="1"/>
</dbReference>
<reference evidence="2 3" key="1">
    <citation type="submission" date="2018-06" db="EMBL/GenBank/DDBJ databases">
        <authorList>
            <consortium name="Pathogen Informatics"/>
            <person name="Doyle S."/>
        </authorList>
    </citation>
    <scope>NUCLEOTIDE SEQUENCE [LARGE SCALE GENOMIC DNA]</scope>
    <source>
        <strain evidence="2 3">NCTC10738</strain>
    </source>
</reference>
<dbReference type="RefSeq" id="WP_028780088.1">
    <property type="nucleotide sequence ID" value="NZ_AP024609.1"/>
</dbReference>
<dbReference type="GeneID" id="93811049"/>
<dbReference type="InterPro" id="IPR006439">
    <property type="entry name" value="HAD-SF_hydro_IA"/>
</dbReference>
<dbReference type="AlphaFoldDB" id="A0A379ZVJ5"/>
<dbReference type="SFLD" id="SFLDG01129">
    <property type="entry name" value="C1.5:_HAD__Beta-PGM__Phosphata"/>
    <property type="match status" value="1"/>
</dbReference>
<dbReference type="EMBL" id="UGYO01000001">
    <property type="protein sequence ID" value="SUI69246.1"/>
    <property type="molecule type" value="Genomic_DNA"/>
</dbReference>
<dbReference type="InterPro" id="IPR052550">
    <property type="entry name" value="Pyrimidine_5'-ntase_YjjG"/>
</dbReference>
<dbReference type="SUPFAM" id="SSF56784">
    <property type="entry name" value="HAD-like"/>
    <property type="match status" value="1"/>
</dbReference>
<dbReference type="InterPro" id="IPR023214">
    <property type="entry name" value="HAD_sf"/>
</dbReference>
<dbReference type="EC" id="3.1.3.5" evidence="2"/>
<proteinExistence type="predicted"/>
<dbReference type="InterPro" id="IPR023198">
    <property type="entry name" value="PGP-like_dom2"/>
</dbReference>
<dbReference type="PANTHER" id="PTHR47478">
    <property type="match status" value="1"/>
</dbReference>
<organism evidence="2 3">
    <name type="scientific">Shewanella algae</name>
    <dbReference type="NCBI Taxonomy" id="38313"/>
    <lineage>
        <taxon>Bacteria</taxon>
        <taxon>Pseudomonadati</taxon>
        <taxon>Pseudomonadota</taxon>
        <taxon>Gammaproteobacteria</taxon>
        <taxon>Alteromonadales</taxon>
        <taxon>Shewanellaceae</taxon>
        <taxon>Shewanella</taxon>
    </lineage>
</organism>
<dbReference type="CDD" id="cd04305">
    <property type="entry name" value="HAD_Neu5Ac-Pase_like"/>
    <property type="match status" value="1"/>
</dbReference>
<evidence type="ECO:0000313" key="1">
    <source>
        <dbReference type="EMBL" id="BCV46914.1"/>
    </source>
</evidence>
<sequence>MPYSNSQAYQWVLFDADETLFQFDAPRGLKLMFSRQGVDFSDADYAEYQQTNAPLWVAYQDGKISASELQLTRFSHWAKRLGRTPFELNSAFMTAMADICEPLPGAAELLDSLKGRARLGIITNGFTELQQVRLQKTGFAEHFDLLVISEEVGLAKPDPGIFEHALAKMQQPERKRVLMVGDNPHSDILGGLQAGLDTCWLNVKGEAAPEGIKPHIEVRSLSELQRQLCS</sequence>
<accession>A0A3G4UVP0</accession>
<accession>A0A379ZVJ5</accession>
<dbReference type="EMBL" id="AP024613">
    <property type="protein sequence ID" value="BCV46914.1"/>
    <property type="molecule type" value="Genomic_DNA"/>
</dbReference>
<evidence type="ECO:0000313" key="2">
    <source>
        <dbReference type="EMBL" id="SUI69246.1"/>
    </source>
</evidence>
<gene>
    <name evidence="2" type="primary">yjjG</name>
    <name evidence="2" type="ORF">NCTC10738_02035</name>
    <name evidence="1" type="ORF">TUM17379_39320</name>
</gene>
<dbReference type="PRINTS" id="PR00413">
    <property type="entry name" value="HADHALOGNASE"/>
</dbReference>